<dbReference type="VEuPathDB" id="ToxoDB:CSUI_006139"/>
<proteinExistence type="predicted"/>
<feature type="region of interest" description="Disordered" evidence="2">
    <location>
        <begin position="1"/>
        <end position="46"/>
    </location>
</feature>
<gene>
    <name evidence="3" type="ORF">CSUI_006139</name>
</gene>
<feature type="coiled-coil region" evidence="1">
    <location>
        <begin position="122"/>
        <end position="149"/>
    </location>
</feature>
<reference evidence="3 4" key="1">
    <citation type="journal article" date="2017" name="Int. J. Parasitol.">
        <title>The genome of the protozoan parasite Cystoisospora suis and a reverse vaccinology approach to identify vaccine candidates.</title>
        <authorList>
            <person name="Palmieri N."/>
            <person name="Shrestha A."/>
            <person name="Ruttkowski B."/>
            <person name="Beck T."/>
            <person name="Vogl C."/>
            <person name="Tomley F."/>
            <person name="Blake D.P."/>
            <person name="Joachim A."/>
        </authorList>
    </citation>
    <scope>NUCLEOTIDE SEQUENCE [LARGE SCALE GENOMIC DNA]</scope>
    <source>
        <strain evidence="3 4">Wien I</strain>
    </source>
</reference>
<dbReference type="GeneID" id="94429515"/>
<organism evidence="3 4">
    <name type="scientific">Cystoisospora suis</name>
    <dbReference type="NCBI Taxonomy" id="483139"/>
    <lineage>
        <taxon>Eukaryota</taxon>
        <taxon>Sar</taxon>
        <taxon>Alveolata</taxon>
        <taxon>Apicomplexa</taxon>
        <taxon>Conoidasida</taxon>
        <taxon>Coccidia</taxon>
        <taxon>Eucoccidiorida</taxon>
        <taxon>Eimeriorina</taxon>
        <taxon>Sarcocystidae</taxon>
        <taxon>Cystoisospora</taxon>
    </lineage>
</organism>
<protein>
    <submittedName>
        <fullName evidence="3">Uncharacterized protein</fullName>
    </submittedName>
</protein>
<evidence type="ECO:0000313" key="3">
    <source>
        <dbReference type="EMBL" id="PHJ20034.1"/>
    </source>
</evidence>
<keyword evidence="4" id="KW-1185">Reference proteome</keyword>
<accession>A0A2C6KV54</accession>
<evidence type="ECO:0000313" key="4">
    <source>
        <dbReference type="Proteomes" id="UP000221165"/>
    </source>
</evidence>
<comment type="caution">
    <text evidence="3">The sequence shown here is derived from an EMBL/GenBank/DDBJ whole genome shotgun (WGS) entry which is preliminary data.</text>
</comment>
<dbReference type="Proteomes" id="UP000221165">
    <property type="component" value="Unassembled WGS sequence"/>
</dbReference>
<dbReference type="EMBL" id="MIGC01003060">
    <property type="protein sequence ID" value="PHJ20034.1"/>
    <property type="molecule type" value="Genomic_DNA"/>
</dbReference>
<keyword evidence="1" id="KW-0175">Coiled coil</keyword>
<feature type="compositionally biased region" description="Low complexity" evidence="2">
    <location>
        <begin position="1"/>
        <end position="18"/>
    </location>
</feature>
<name>A0A2C6KV54_9APIC</name>
<dbReference type="AlphaFoldDB" id="A0A2C6KV54"/>
<evidence type="ECO:0000256" key="1">
    <source>
        <dbReference type="SAM" id="Coils"/>
    </source>
</evidence>
<sequence>MQQSGQQSPSQQPASPRPATTASGTEHPTMESPRTTFLTPTSGSGLKQRIRELESIIDSELKTLHREVHMYRNQKVVQTSTCEGLVDTMKKELIDHLEKSKLELKQFFVQQRSENLRLHDLIKTLRNENALLQQSQLQLQRRLQALEEDLGQ</sequence>
<dbReference type="RefSeq" id="XP_067921725.1">
    <property type="nucleotide sequence ID" value="XM_068066304.1"/>
</dbReference>
<feature type="compositionally biased region" description="Polar residues" evidence="2">
    <location>
        <begin position="20"/>
        <end position="45"/>
    </location>
</feature>
<evidence type="ECO:0000256" key="2">
    <source>
        <dbReference type="SAM" id="MobiDB-lite"/>
    </source>
</evidence>
<dbReference type="OrthoDB" id="436049at2759"/>